<dbReference type="Pfam" id="PF00400">
    <property type="entry name" value="WD40"/>
    <property type="match status" value="7"/>
</dbReference>
<feature type="repeat" description="WD" evidence="8">
    <location>
        <begin position="380"/>
        <end position="421"/>
    </location>
</feature>
<dbReference type="InterPro" id="IPR019775">
    <property type="entry name" value="WD40_repeat_CS"/>
</dbReference>
<organism evidence="11 12">
    <name type="scientific">Piptocephalis cylindrospora</name>
    <dbReference type="NCBI Taxonomy" id="1907219"/>
    <lineage>
        <taxon>Eukaryota</taxon>
        <taxon>Fungi</taxon>
        <taxon>Fungi incertae sedis</taxon>
        <taxon>Zoopagomycota</taxon>
        <taxon>Zoopagomycotina</taxon>
        <taxon>Zoopagomycetes</taxon>
        <taxon>Zoopagales</taxon>
        <taxon>Piptocephalidaceae</taxon>
        <taxon>Piptocephalis</taxon>
    </lineage>
</organism>
<dbReference type="SUPFAM" id="SSF50978">
    <property type="entry name" value="WD40 repeat-like"/>
    <property type="match status" value="1"/>
</dbReference>
<evidence type="ECO:0000256" key="2">
    <source>
        <dbReference type="ARBA" id="ARBA00022574"/>
    </source>
</evidence>
<feature type="region of interest" description="Disordered" evidence="9">
    <location>
        <begin position="1"/>
        <end position="62"/>
    </location>
</feature>
<dbReference type="PROSITE" id="PS50896">
    <property type="entry name" value="LISH"/>
    <property type="match status" value="1"/>
</dbReference>
<feature type="repeat" description="WD" evidence="8">
    <location>
        <begin position="586"/>
        <end position="629"/>
    </location>
</feature>
<dbReference type="OrthoDB" id="674604at2759"/>
<evidence type="ECO:0000256" key="4">
    <source>
        <dbReference type="ARBA" id="ARBA00022737"/>
    </source>
</evidence>
<sequence>MDVSKEQTDLETGTSRRPSVPTSLSSSRAQSGQMTESSLEGRTDRLREYLDTPDGPPPLSDLQERTLEKIQGTYPVVHRDGHRCIRPTDDIFDAKDPGIKEDILRMILQYLTDEGYHTSRMTLQDEANIRLREAEEGKAEVKRLKKAILEGDWPEVDKACGKLPMFRQQKAFLYAVYRQQFLEYIDKRDHQRAFAHLTKRLKPLEHLRSTPDEFKDLAYLLTAKSVQDAPSFRDWDGIGPSREILVRKLQGMLDFDHATLSPSPSDPLFHRVPEHRLLTLLRQAVAYQEEFCRYHHPRPSPTGLSTLLADYESFVIPNTVDRTFQGHRGNVKCFTFAGLDGDKIVSGSSDNTIRIWDVMGGIKSEEEDAEEDEQEKKVVLEGHEARVWSVSADREGSYVASASSDKTVKIWSVHSTTSQAQESAQPLISSSITSPTVMSPSSITSPTGPPSPLSACLTTLTGHTADVYSVVYHPGGKHVVSGGYDKVVRFHDITTGQIIKAFTGHQLAITGCSFGPLGNLLVTGSKDNSIRFWDLSSGLCVKSITSHLGEVTSVALNTAGSLLLSSSKDNSNRLWDIRMARPVRKLKGHQNTSKNFVRASFAPNNLIVGGSEDGVVYLWDQGTGGLLQRLPGHEGVVYDVHWSRGILASASEDRTLRTWRKDPNLPVFS</sequence>
<keyword evidence="2 8" id="KW-0853">WD repeat</keyword>
<evidence type="ECO:0000256" key="3">
    <source>
        <dbReference type="ARBA" id="ARBA00022664"/>
    </source>
</evidence>
<dbReference type="InterPro" id="IPR001680">
    <property type="entry name" value="WD40_rpt"/>
</dbReference>
<dbReference type="InterPro" id="IPR015943">
    <property type="entry name" value="WD40/YVTN_repeat-like_dom_sf"/>
</dbReference>
<dbReference type="InterPro" id="IPR045184">
    <property type="entry name" value="SMU1"/>
</dbReference>
<name>A0A4P9Y1N7_9FUNG</name>
<evidence type="ECO:0000256" key="5">
    <source>
        <dbReference type="ARBA" id="ARBA00023187"/>
    </source>
</evidence>
<feature type="repeat" description="WD" evidence="8">
    <location>
        <begin position="544"/>
        <end position="585"/>
    </location>
</feature>
<dbReference type="PROSITE" id="PS50897">
    <property type="entry name" value="CTLH"/>
    <property type="match status" value="1"/>
</dbReference>
<feature type="repeat" description="WD" evidence="8">
    <location>
        <begin position="324"/>
        <end position="358"/>
    </location>
</feature>
<dbReference type="AlphaFoldDB" id="A0A4P9Y1N7"/>
<dbReference type="PROSITE" id="PS00678">
    <property type="entry name" value="WD_REPEATS_1"/>
    <property type="match status" value="2"/>
</dbReference>
<dbReference type="PANTHER" id="PTHR22848">
    <property type="entry name" value="WD40 REPEAT PROTEIN"/>
    <property type="match status" value="1"/>
</dbReference>
<keyword evidence="5" id="KW-0508">mRNA splicing</keyword>
<evidence type="ECO:0000313" key="11">
    <source>
        <dbReference type="EMBL" id="RKP12766.1"/>
    </source>
</evidence>
<keyword evidence="12" id="KW-1185">Reference proteome</keyword>
<evidence type="ECO:0000256" key="1">
    <source>
        <dbReference type="ARBA" id="ARBA00004324"/>
    </source>
</evidence>
<comment type="subcellular location">
    <subcellularLocation>
        <location evidence="1">Nucleus speckle</location>
    </subcellularLocation>
</comment>
<protein>
    <recommendedName>
        <fullName evidence="7">WD40 repeat-containing protein SMU1</fullName>
    </recommendedName>
</protein>
<keyword evidence="4" id="KW-0677">Repeat</keyword>
<dbReference type="SMART" id="SM00320">
    <property type="entry name" value="WD40"/>
    <property type="match status" value="7"/>
</dbReference>
<feature type="repeat" description="WD" evidence="8">
    <location>
        <begin position="630"/>
        <end position="659"/>
    </location>
</feature>
<gene>
    <name evidence="11" type="ORF">BJ684DRAFT_20713</name>
</gene>
<dbReference type="PRINTS" id="PR00320">
    <property type="entry name" value="GPROTEINBRPT"/>
</dbReference>
<reference evidence="12" key="1">
    <citation type="journal article" date="2018" name="Nat. Microbiol.">
        <title>Leveraging single-cell genomics to expand the fungal tree of life.</title>
        <authorList>
            <person name="Ahrendt S.R."/>
            <person name="Quandt C.A."/>
            <person name="Ciobanu D."/>
            <person name="Clum A."/>
            <person name="Salamov A."/>
            <person name="Andreopoulos B."/>
            <person name="Cheng J.F."/>
            <person name="Woyke T."/>
            <person name="Pelin A."/>
            <person name="Henrissat B."/>
            <person name="Reynolds N.K."/>
            <person name="Benny G.L."/>
            <person name="Smith M.E."/>
            <person name="James T.Y."/>
            <person name="Grigoriev I.V."/>
        </authorList>
    </citation>
    <scope>NUCLEOTIDE SEQUENCE [LARGE SCALE GENOMIC DNA]</scope>
</reference>
<evidence type="ECO:0000256" key="9">
    <source>
        <dbReference type="SAM" id="MobiDB-lite"/>
    </source>
</evidence>
<feature type="repeat" description="WD" evidence="8">
    <location>
        <begin position="502"/>
        <end position="543"/>
    </location>
</feature>
<evidence type="ECO:0000256" key="8">
    <source>
        <dbReference type="PROSITE-ProRule" id="PRU00221"/>
    </source>
</evidence>
<dbReference type="InterPro" id="IPR020472">
    <property type="entry name" value="WD40_PAC1"/>
</dbReference>
<proteinExistence type="inferred from homology"/>
<dbReference type="Proteomes" id="UP000267251">
    <property type="component" value="Unassembled WGS sequence"/>
</dbReference>
<dbReference type="InterPro" id="IPR006595">
    <property type="entry name" value="CTLH_C"/>
</dbReference>
<dbReference type="SMART" id="SM00667">
    <property type="entry name" value="LisH"/>
    <property type="match status" value="1"/>
</dbReference>
<evidence type="ECO:0000313" key="12">
    <source>
        <dbReference type="Proteomes" id="UP000267251"/>
    </source>
</evidence>
<dbReference type="InterPro" id="IPR036322">
    <property type="entry name" value="WD40_repeat_dom_sf"/>
</dbReference>
<comment type="similarity">
    <text evidence="6">Belongs to the WD repeat SMU1 family.</text>
</comment>
<feature type="compositionally biased region" description="Basic and acidic residues" evidence="9">
    <location>
        <begin position="39"/>
        <end position="50"/>
    </location>
</feature>
<dbReference type="PROSITE" id="PS50082">
    <property type="entry name" value="WD_REPEATS_2"/>
    <property type="match status" value="7"/>
</dbReference>
<dbReference type="CDD" id="cd00200">
    <property type="entry name" value="WD40"/>
    <property type="match status" value="1"/>
</dbReference>
<feature type="repeat" description="WD" evidence="8">
    <location>
        <begin position="460"/>
        <end position="501"/>
    </location>
</feature>
<dbReference type="InterPro" id="IPR006594">
    <property type="entry name" value="LisH"/>
</dbReference>
<dbReference type="GO" id="GO:0000398">
    <property type="term" value="P:mRNA splicing, via spliceosome"/>
    <property type="evidence" value="ECO:0007669"/>
    <property type="project" value="InterPro"/>
</dbReference>
<feature type="compositionally biased region" description="Polar residues" evidence="9">
    <location>
        <begin position="10"/>
        <end position="38"/>
    </location>
</feature>
<dbReference type="GO" id="GO:0016607">
    <property type="term" value="C:nuclear speck"/>
    <property type="evidence" value="ECO:0007669"/>
    <property type="project" value="UniProtKB-SubCell"/>
</dbReference>
<feature type="domain" description="CTLH" evidence="10">
    <location>
        <begin position="139"/>
        <end position="192"/>
    </location>
</feature>
<dbReference type="InterPro" id="IPR054080">
    <property type="entry name" value="TPR1-like_2nd"/>
</dbReference>
<dbReference type="PROSITE" id="PS50294">
    <property type="entry name" value="WD_REPEATS_REGION"/>
    <property type="match status" value="6"/>
</dbReference>
<dbReference type="Pfam" id="PF21889">
    <property type="entry name" value="TPR1-like_2nd"/>
    <property type="match status" value="1"/>
</dbReference>
<evidence type="ECO:0000259" key="10">
    <source>
        <dbReference type="PROSITE" id="PS50897"/>
    </source>
</evidence>
<evidence type="ECO:0000256" key="7">
    <source>
        <dbReference type="ARBA" id="ARBA00026184"/>
    </source>
</evidence>
<dbReference type="EMBL" id="KZ988213">
    <property type="protein sequence ID" value="RKP12766.1"/>
    <property type="molecule type" value="Genomic_DNA"/>
</dbReference>
<accession>A0A4P9Y1N7</accession>
<keyword evidence="3" id="KW-0507">mRNA processing</keyword>
<evidence type="ECO:0000256" key="6">
    <source>
        <dbReference type="ARBA" id="ARBA00025801"/>
    </source>
</evidence>
<dbReference type="Gene3D" id="2.130.10.10">
    <property type="entry name" value="YVTN repeat-like/Quinoprotein amine dehydrogenase"/>
    <property type="match status" value="3"/>
</dbReference>